<dbReference type="Gene3D" id="3.60.110.10">
    <property type="entry name" value="Carbon-nitrogen hydrolase"/>
    <property type="match status" value="1"/>
</dbReference>
<dbReference type="PANTHER" id="PTHR46044:SF1">
    <property type="entry name" value="CN HYDROLASE DOMAIN-CONTAINING PROTEIN"/>
    <property type="match status" value="1"/>
</dbReference>
<evidence type="ECO:0000259" key="3">
    <source>
        <dbReference type="PROSITE" id="PS50263"/>
    </source>
</evidence>
<dbReference type="CDD" id="cd07564">
    <property type="entry name" value="nitrilases_CHs"/>
    <property type="match status" value="1"/>
</dbReference>
<reference evidence="4" key="1">
    <citation type="submission" date="2019-12" db="EMBL/GenBank/DDBJ databases">
        <authorList>
            <person name="Cremers G."/>
        </authorList>
    </citation>
    <scope>NUCLEOTIDE SEQUENCE</scope>
    <source>
        <strain evidence="4">Mbul1</strain>
    </source>
</reference>
<dbReference type="PROSITE" id="PS50263">
    <property type="entry name" value="CN_HYDROLASE"/>
    <property type="match status" value="1"/>
</dbReference>
<dbReference type="PANTHER" id="PTHR46044">
    <property type="entry name" value="NITRILASE"/>
    <property type="match status" value="1"/>
</dbReference>
<dbReference type="NCBIfam" id="TIGR04048">
    <property type="entry name" value="nitrile_sll0784"/>
    <property type="match status" value="1"/>
</dbReference>
<keyword evidence="4" id="KW-0378">Hydrolase</keyword>
<protein>
    <submittedName>
        <fullName evidence="4">Aliphatic nitrilase</fullName>
        <ecNumber evidence="4">3.5.5.7</ecNumber>
    </submittedName>
</protein>
<evidence type="ECO:0000256" key="1">
    <source>
        <dbReference type="ARBA" id="ARBA00008129"/>
    </source>
</evidence>
<dbReference type="InterPro" id="IPR044149">
    <property type="entry name" value="Nitrilases_CHs"/>
</dbReference>
<dbReference type="GO" id="GO:0018762">
    <property type="term" value="F:aliphatic nitrilase activity"/>
    <property type="evidence" value="ECO:0007669"/>
    <property type="project" value="UniProtKB-EC"/>
</dbReference>
<dbReference type="InterPro" id="IPR023919">
    <property type="entry name" value="Nitrilase"/>
</dbReference>
<dbReference type="Pfam" id="PF00795">
    <property type="entry name" value="CN_hydrolase"/>
    <property type="match status" value="1"/>
</dbReference>
<proteinExistence type="inferred from homology"/>
<feature type="region of interest" description="Disordered" evidence="2">
    <location>
        <begin position="313"/>
        <end position="368"/>
    </location>
</feature>
<feature type="domain" description="CN hydrolase" evidence="3">
    <location>
        <begin position="12"/>
        <end position="278"/>
    </location>
</feature>
<feature type="compositionally biased region" description="Basic and acidic residues" evidence="2">
    <location>
        <begin position="321"/>
        <end position="332"/>
    </location>
</feature>
<dbReference type="PROSITE" id="PS00921">
    <property type="entry name" value="NITRIL_CHT_2"/>
    <property type="match status" value="1"/>
</dbReference>
<evidence type="ECO:0000256" key="2">
    <source>
        <dbReference type="SAM" id="MobiDB-lite"/>
    </source>
</evidence>
<dbReference type="EC" id="3.5.5.7" evidence="4"/>
<organism evidence="4">
    <name type="scientific">Methylobacterium bullatum</name>
    <dbReference type="NCBI Taxonomy" id="570505"/>
    <lineage>
        <taxon>Bacteria</taxon>
        <taxon>Pseudomonadati</taxon>
        <taxon>Pseudomonadota</taxon>
        <taxon>Alphaproteobacteria</taxon>
        <taxon>Hyphomicrobiales</taxon>
        <taxon>Methylobacteriaceae</taxon>
        <taxon>Methylobacterium</taxon>
    </lineage>
</organism>
<sequence>MSESRLSEPRIVRAAAIQISPDLERPGGTLERVLAATEEAAGKGARFIVFPETFVPYYPYFSFIAPPAAQGPEHLRLYEGAVTVPGPVTQAVSAAARKHGAVIVLGINERDHGSLYNAQLIFDADGTLLLKRRKITPTYHERMIWGQGDGAGLMVVETAVGRVGALACWEHYNPLARYALMAQHEEIHAAQFPGSMVGQIFADQMEVTIRHHALEAAAFVVNATGWLTEAQIAAISPDERMRVALRGGNCTAIVSPEGKHLVAPMTEGEGVLVADMDMALVTKRKRMMDSVGHYARPELLSLNHDARPARTVVTTPASDTPHPRSTDHERLSAADLPGRFVADTVPGLPGDADGAFDQRSPILRSQAG</sequence>
<dbReference type="InterPro" id="IPR036526">
    <property type="entry name" value="C-N_Hydrolase_sf"/>
</dbReference>
<dbReference type="InterPro" id="IPR003010">
    <property type="entry name" value="C-N_Hydrolase"/>
</dbReference>
<gene>
    <name evidence="4" type="primary">nitA_1</name>
    <name evidence="4" type="ORF">MBUL_00651</name>
</gene>
<dbReference type="SUPFAM" id="SSF56317">
    <property type="entry name" value="Carbon-nitrogen hydrolase"/>
    <property type="match status" value="1"/>
</dbReference>
<name>A0A679IU47_9HYPH</name>
<dbReference type="AlphaFoldDB" id="A0A679IU47"/>
<dbReference type="EMBL" id="LR743504">
    <property type="protein sequence ID" value="CAA2100400.1"/>
    <property type="molecule type" value="Genomic_DNA"/>
</dbReference>
<comment type="similarity">
    <text evidence="1">Belongs to the carbon-nitrogen hydrolase superfamily. Nitrilase family.</text>
</comment>
<dbReference type="InterPro" id="IPR000132">
    <property type="entry name" value="Nitrilase/CN_hydratase_CS"/>
</dbReference>
<accession>A0A679IU47</accession>
<evidence type="ECO:0000313" key="4">
    <source>
        <dbReference type="EMBL" id="CAA2100400.1"/>
    </source>
</evidence>